<name>A0A017H6E7_9FUSO</name>
<feature type="domain" description="Multidrug resistance protein MdtA-like C-terminal permuted SH3" evidence="2">
    <location>
        <begin position="284"/>
        <end position="337"/>
    </location>
</feature>
<evidence type="ECO:0000256" key="1">
    <source>
        <dbReference type="ARBA" id="ARBA00009477"/>
    </source>
</evidence>
<dbReference type="Gene3D" id="2.40.30.170">
    <property type="match status" value="1"/>
</dbReference>
<evidence type="ECO:0000313" key="5">
    <source>
        <dbReference type="Proteomes" id="UP000031184"/>
    </source>
</evidence>
<protein>
    <submittedName>
        <fullName evidence="4">RND transporter</fullName>
    </submittedName>
</protein>
<dbReference type="SUPFAM" id="SSF111369">
    <property type="entry name" value="HlyD-like secretion proteins"/>
    <property type="match status" value="1"/>
</dbReference>
<dbReference type="AlphaFoldDB" id="A0A017H6E7"/>
<dbReference type="PATRIC" id="fig|1226633.4.peg.1107"/>
<evidence type="ECO:0000259" key="3">
    <source>
        <dbReference type="Pfam" id="PF25984"/>
    </source>
</evidence>
<dbReference type="EMBL" id="AUZI01000012">
    <property type="protein sequence ID" value="KID49600.1"/>
    <property type="molecule type" value="Genomic_DNA"/>
</dbReference>
<evidence type="ECO:0000313" key="4">
    <source>
        <dbReference type="EMBL" id="KID49600.1"/>
    </source>
</evidence>
<dbReference type="GO" id="GO:0015562">
    <property type="term" value="F:efflux transmembrane transporter activity"/>
    <property type="evidence" value="ECO:0007669"/>
    <property type="project" value="TreeGrafter"/>
</dbReference>
<dbReference type="PANTHER" id="PTHR30469">
    <property type="entry name" value="MULTIDRUG RESISTANCE PROTEIN MDTA"/>
    <property type="match status" value="1"/>
</dbReference>
<dbReference type="GO" id="GO:1990281">
    <property type="term" value="C:efflux pump complex"/>
    <property type="evidence" value="ECO:0007669"/>
    <property type="project" value="TreeGrafter"/>
</dbReference>
<dbReference type="Pfam" id="PF25967">
    <property type="entry name" value="RND-MFP_C"/>
    <property type="match status" value="1"/>
</dbReference>
<dbReference type="NCBIfam" id="TIGR01730">
    <property type="entry name" value="RND_mfp"/>
    <property type="match status" value="1"/>
</dbReference>
<dbReference type="OrthoDB" id="95736at2"/>
<evidence type="ECO:0000259" key="2">
    <source>
        <dbReference type="Pfam" id="PF25967"/>
    </source>
</evidence>
<comment type="caution">
    <text evidence="4">The sequence shown here is derived from an EMBL/GenBank/DDBJ whole genome shotgun (WGS) entry which is preliminary data.</text>
</comment>
<feature type="domain" description="YknX-like barrel-sandwich hybrid" evidence="3">
    <location>
        <begin position="69"/>
        <end position="190"/>
    </location>
</feature>
<dbReference type="Gene3D" id="2.40.50.100">
    <property type="match status" value="1"/>
</dbReference>
<sequence>MKKKTILLITIVILLAVLGLWKYYKTTKKEEKVYSTIEIYKKQGNGYIEAKGKVEVNDMISVFVDKPLKVKEIFVKEGDYVEKGQILMTFDDLSKNKLLRSMEKEKLQLQKLRRNYEIEMSLEKIGGASLNSLKDMREEIRLHELSLEELNEDFRKTASEILSPANGTISSLTAQENYLVNTDSPLLKIADLSNIKIVLEIPEYNVRYLKLGEKLSLAPEIFEEKESFSGEIIRIGKIAKVSSITSENILEVEVKPLEEIPYIVPGFKVSARIQLQGDKEEKRILIPKTALLEENGSFYVFLVGEEQKVSKIVVEAEILSGKEAAILKGLKEGDIIISNPDVSLKEGDRILDSNKKDQ</sequence>
<dbReference type="RefSeq" id="WP_039121725.1">
    <property type="nucleotide sequence ID" value="NZ_AOJP01000006.1"/>
</dbReference>
<gene>
    <name evidence="4" type="ORF">C095_05480</name>
</gene>
<dbReference type="PANTHER" id="PTHR30469:SF15">
    <property type="entry name" value="HLYD FAMILY OF SECRETION PROTEINS"/>
    <property type="match status" value="1"/>
</dbReference>
<dbReference type="Pfam" id="PF25984">
    <property type="entry name" value="BSH_YknX"/>
    <property type="match status" value="1"/>
</dbReference>
<proteinExistence type="inferred from homology"/>
<reference evidence="4 5" key="1">
    <citation type="submission" date="2013-08" db="EMBL/GenBank/DDBJ databases">
        <title>An opportunistic ruminal bacterium that causes liver abscesses in cattle.</title>
        <authorList>
            <person name="Benahmed F.H."/>
            <person name="Rasmussen M."/>
            <person name="Harbottle H."/>
            <person name="Soppet D."/>
            <person name="Nagaraja T.G."/>
            <person name="Davidson M."/>
        </authorList>
    </citation>
    <scope>NUCLEOTIDE SEQUENCE [LARGE SCALE GENOMIC DNA]</scope>
    <source>
        <strain evidence="4 5">B35</strain>
    </source>
</reference>
<dbReference type="InterPro" id="IPR058627">
    <property type="entry name" value="MdtA-like_C"/>
</dbReference>
<dbReference type="Gene3D" id="2.40.420.20">
    <property type="match status" value="1"/>
</dbReference>
<dbReference type="InterPro" id="IPR058639">
    <property type="entry name" value="BSH_YknX-like"/>
</dbReference>
<accession>A0A017H6E7</accession>
<dbReference type="InterPro" id="IPR006143">
    <property type="entry name" value="RND_pump_MFP"/>
</dbReference>
<organism evidence="4 5">
    <name type="scientific">Fusobacterium necrophorum subsp. funduliforme B35</name>
    <dbReference type="NCBI Taxonomy" id="1226633"/>
    <lineage>
        <taxon>Bacteria</taxon>
        <taxon>Fusobacteriati</taxon>
        <taxon>Fusobacteriota</taxon>
        <taxon>Fusobacteriia</taxon>
        <taxon>Fusobacteriales</taxon>
        <taxon>Fusobacteriaceae</taxon>
        <taxon>Fusobacterium</taxon>
    </lineage>
</organism>
<dbReference type="Proteomes" id="UP000031184">
    <property type="component" value="Unassembled WGS sequence"/>
</dbReference>
<comment type="similarity">
    <text evidence="1">Belongs to the membrane fusion protein (MFP) (TC 8.A.1) family.</text>
</comment>